<dbReference type="InterPro" id="IPR038273">
    <property type="entry name" value="Ndc80_sf"/>
</dbReference>
<keyword evidence="4 10" id="KW-0498">Mitosis</keyword>
<comment type="subcellular location">
    <subcellularLocation>
        <location evidence="10">Chromosome</location>
        <location evidence="10">Centromere</location>
        <location evidence="10">Kinetochore</location>
    </subcellularLocation>
    <subcellularLocation>
        <location evidence="10">Nucleus</location>
    </subcellularLocation>
</comment>
<feature type="region of interest" description="Disordered" evidence="12">
    <location>
        <begin position="1"/>
        <end position="47"/>
    </location>
</feature>
<feature type="compositionally biased region" description="Polar residues" evidence="12">
    <location>
        <begin position="25"/>
        <end position="35"/>
    </location>
</feature>
<evidence type="ECO:0000256" key="8">
    <source>
        <dbReference type="ARBA" id="ARBA00023306"/>
    </source>
</evidence>
<dbReference type="GO" id="GO:0051315">
    <property type="term" value="P:attachment of mitotic spindle microtubules to kinetochore"/>
    <property type="evidence" value="ECO:0007669"/>
    <property type="project" value="UniProtKB-UniRule"/>
</dbReference>
<evidence type="ECO:0000256" key="3">
    <source>
        <dbReference type="ARBA" id="ARBA00022618"/>
    </source>
</evidence>
<feature type="compositionally biased region" description="Low complexity" evidence="12">
    <location>
        <begin position="36"/>
        <end position="47"/>
    </location>
</feature>
<keyword evidence="15" id="KW-1185">Reference proteome</keyword>
<evidence type="ECO:0000313" key="14">
    <source>
        <dbReference type="EMBL" id="CAH0098605.1"/>
    </source>
</evidence>
<dbReference type="OrthoDB" id="7459479at2759"/>
<dbReference type="PANTHER" id="PTHR10643">
    <property type="entry name" value="KINETOCHORE PROTEIN NDC80"/>
    <property type="match status" value="1"/>
</dbReference>
<reference evidence="14" key="1">
    <citation type="submission" date="2021-11" db="EMBL/GenBank/DDBJ databases">
        <authorList>
            <person name="Schell T."/>
        </authorList>
    </citation>
    <scope>NUCLEOTIDE SEQUENCE</scope>
    <source>
        <strain evidence="14">M5</strain>
    </source>
</reference>
<keyword evidence="5 10" id="KW-0995">Kinetochore</keyword>
<evidence type="ECO:0000256" key="2">
    <source>
        <dbReference type="ARBA" id="ARBA00022454"/>
    </source>
</evidence>
<comment type="caution">
    <text evidence="14">The sequence shown here is derived from an EMBL/GenBank/DDBJ whole genome shotgun (WGS) entry which is preliminary data.</text>
</comment>
<comment type="subunit">
    <text evidence="10">Component of the NDC80 complex.</text>
</comment>
<feature type="coiled-coil region" evidence="11">
    <location>
        <begin position="451"/>
        <end position="506"/>
    </location>
</feature>
<evidence type="ECO:0000256" key="5">
    <source>
        <dbReference type="ARBA" id="ARBA00022838"/>
    </source>
</evidence>
<feature type="region of interest" description="Disordered" evidence="12">
    <location>
        <begin position="85"/>
        <end position="108"/>
    </location>
</feature>
<evidence type="ECO:0000256" key="6">
    <source>
        <dbReference type="ARBA" id="ARBA00023054"/>
    </source>
</evidence>
<feature type="coiled-coil region" evidence="11">
    <location>
        <begin position="278"/>
        <end position="336"/>
    </location>
</feature>
<keyword evidence="2 10" id="KW-0158">Chromosome</keyword>
<dbReference type="EMBL" id="CAKKLH010000003">
    <property type="protein sequence ID" value="CAH0098605.1"/>
    <property type="molecule type" value="Genomic_DNA"/>
</dbReference>
<gene>
    <name evidence="14" type="ORF">DGAL_LOCUS688</name>
</gene>
<dbReference type="GO" id="GO:0051301">
    <property type="term" value="P:cell division"/>
    <property type="evidence" value="ECO:0007669"/>
    <property type="project" value="UniProtKB-UniRule"/>
</dbReference>
<name>A0A8J2RCF4_9CRUS</name>
<organism evidence="14 15">
    <name type="scientific">Daphnia galeata</name>
    <dbReference type="NCBI Taxonomy" id="27404"/>
    <lineage>
        <taxon>Eukaryota</taxon>
        <taxon>Metazoa</taxon>
        <taxon>Ecdysozoa</taxon>
        <taxon>Arthropoda</taxon>
        <taxon>Crustacea</taxon>
        <taxon>Branchiopoda</taxon>
        <taxon>Diplostraca</taxon>
        <taxon>Cladocera</taxon>
        <taxon>Anomopoda</taxon>
        <taxon>Daphniidae</taxon>
        <taxon>Daphnia</taxon>
    </lineage>
</organism>
<evidence type="ECO:0000256" key="11">
    <source>
        <dbReference type="SAM" id="Coils"/>
    </source>
</evidence>
<evidence type="ECO:0000256" key="12">
    <source>
        <dbReference type="SAM" id="MobiDB-lite"/>
    </source>
</evidence>
<dbReference type="PANTHER" id="PTHR10643:SF2">
    <property type="entry name" value="KINETOCHORE PROTEIN NDC80 HOMOLOG"/>
    <property type="match status" value="1"/>
</dbReference>
<keyword evidence="7 10" id="KW-0539">Nucleus</keyword>
<evidence type="ECO:0000259" key="13">
    <source>
        <dbReference type="Pfam" id="PF03801"/>
    </source>
</evidence>
<keyword evidence="6 11" id="KW-0175">Coiled coil</keyword>
<comment type="function">
    <text evidence="10">Acts as a component of the essential kinetochore-associated NDC80 complex, which is required for chromosome segregation and spindle checkpoint activity.</text>
</comment>
<evidence type="ECO:0000256" key="7">
    <source>
        <dbReference type="ARBA" id="ARBA00023242"/>
    </source>
</evidence>
<dbReference type="InterPro" id="IPR055260">
    <property type="entry name" value="Ndc80_CH"/>
</dbReference>
<sequence length="618" mass="70259">MRRSQGRRSSNTLPIRPGVLAKPVSNLSTSMASAQKRSSSIPRPSVSSVVKPMYGQRQDQSLAVGVTPSTNNVYFLENGSSRFTGLTPQMGGTTPQSRGNMTMTGTSKPYLKETRNLNDKNCVLEMSKNVAQFLNDAGYPEMVTHKEVQKIDKQSFMKYFNYIYQFIDPNYYLATRFNEDELIRNMKDAGYCGTLAKSALVSIGALHSTSQIAGLLCWLCDIIKTIVAEHEDSESSEKGELIIISNSYSAWCLDEDVNLIDELRCFFMEKHQIQEGRVEMLEHQIQAIAEEYKALEKKSSLIQELKAEANKEEQRLEEISAKQVQIQQRRKELQNEDKHLLQREKTSLGQKEIAELQTAAKNCKVSADEARRIKSAIAANKKDCAAVSEQHEQVAKLVEKREMQFANIAAQDIKCDRELNVELMDMGMTIAPDTDPKEALKNFLDTKISRLSNIESRCIALNENKERILAEISQLKMELKHTELLKSRLEEKLQSVKADRDEMERLYLSQLAEMEGLSVAPRSDPLQMRQQYDLETFQQKFAEQKAQMNKQEKDLQITMAKYAEELKVGEIELVKLEVMFADYIARLSNGFYQLLEKAESSPISPELINALIPKPNFN</sequence>
<evidence type="ECO:0000313" key="15">
    <source>
        <dbReference type="Proteomes" id="UP000789390"/>
    </source>
</evidence>
<dbReference type="Pfam" id="PF03801">
    <property type="entry name" value="Ndc80_HEC"/>
    <property type="match status" value="1"/>
</dbReference>
<protein>
    <recommendedName>
        <fullName evidence="10">Kinetochore protein NDC80</fullName>
    </recommendedName>
</protein>
<keyword evidence="9 10" id="KW-0137">Centromere</keyword>
<evidence type="ECO:0000256" key="9">
    <source>
        <dbReference type="ARBA" id="ARBA00023328"/>
    </source>
</evidence>
<proteinExistence type="inferred from homology"/>
<evidence type="ECO:0000256" key="1">
    <source>
        <dbReference type="ARBA" id="ARBA00007050"/>
    </source>
</evidence>
<feature type="coiled-coil region" evidence="11">
    <location>
        <begin position="534"/>
        <end position="565"/>
    </location>
</feature>
<keyword evidence="8 10" id="KW-0131">Cell cycle</keyword>
<dbReference type="InterPro" id="IPR005550">
    <property type="entry name" value="Kinetochore_Ndc80"/>
</dbReference>
<dbReference type="AlphaFoldDB" id="A0A8J2RCF4"/>
<comment type="similarity">
    <text evidence="1 10">Belongs to the NDC80/HEC1 family.</text>
</comment>
<accession>A0A8J2RCF4</accession>
<dbReference type="Gene3D" id="1.10.418.30">
    <property type="entry name" value="Ncd80 complex, Ncd80 subunit"/>
    <property type="match status" value="1"/>
</dbReference>
<evidence type="ECO:0000256" key="10">
    <source>
        <dbReference type="RuleBase" id="RU368072"/>
    </source>
</evidence>
<feature type="compositionally biased region" description="Polar residues" evidence="12">
    <location>
        <begin position="85"/>
        <end position="107"/>
    </location>
</feature>
<dbReference type="Proteomes" id="UP000789390">
    <property type="component" value="Unassembled WGS sequence"/>
</dbReference>
<dbReference type="GO" id="GO:0005634">
    <property type="term" value="C:nucleus"/>
    <property type="evidence" value="ECO:0007669"/>
    <property type="project" value="UniProtKB-SubCell"/>
</dbReference>
<dbReference type="GO" id="GO:0031262">
    <property type="term" value="C:Ndc80 complex"/>
    <property type="evidence" value="ECO:0007669"/>
    <property type="project" value="UniProtKB-UniRule"/>
</dbReference>
<keyword evidence="3 10" id="KW-0132">Cell division</keyword>
<evidence type="ECO:0000256" key="4">
    <source>
        <dbReference type="ARBA" id="ARBA00022776"/>
    </source>
</evidence>
<feature type="domain" description="Kinetochore protein Ndc80 CH" evidence="13">
    <location>
        <begin position="100"/>
        <end position="226"/>
    </location>
</feature>